<gene>
    <name evidence="2" type="ORF">AK812_SmicGene3219</name>
</gene>
<feature type="compositionally biased region" description="Basic residues" evidence="1">
    <location>
        <begin position="408"/>
        <end position="423"/>
    </location>
</feature>
<dbReference type="OrthoDB" id="418331at2759"/>
<dbReference type="AlphaFoldDB" id="A0A1Q9EZ70"/>
<sequence>MQKRLSKKANKIALLCGRLLLLNHQRLHREIRNVWLGSKQIALYRWLSFVLNYLKPSKLKIGYVMIAINGVKPQSTSKRTVNRVQRMKSKKTAKKRKIKCLPLNHLRTSDLLAVVEEAMMMMTLRLEVVGIAVVIPSGPPPGDPDNDGEPEVTEVKIPRREADKVVVPHLDSWMSGCIANVLSACADANYEDWIGWLQPAFCPGPDIEGMNESGHIRFKSIDVKLGVAMTAMLKSAGDNAADLYLDANRKANHYVRTIKRRQIIAMMYESDQKMTSFEQTWLEVIDHVRPEDVPSKTALRDTLHAKIKDSPVLKMELLVQYDMLPYDHPKRSYETLLHLIDRCIQRNREQKNLQQTHIGLQQMVQGKDLMAVPARTKEIEKDKAVPAPKKGGKPKNEEAAPVLPQSKAKAHAKPKPGKGGGKGKQRERSESTDGKRT</sequence>
<evidence type="ECO:0000256" key="1">
    <source>
        <dbReference type="SAM" id="MobiDB-lite"/>
    </source>
</evidence>
<protein>
    <submittedName>
        <fullName evidence="2">Uncharacterized protein</fullName>
    </submittedName>
</protein>
<name>A0A1Q9EZ70_SYMMI</name>
<dbReference type="EMBL" id="LSRX01000038">
    <property type="protein sequence ID" value="OLQ12709.1"/>
    <property type="molecule type" value="Genomic_DNA"/>
</dbReference>
<evidence type="ECO:0000313" key="3">
    <source>
        <dbReference type="Proteomes" id="UP000186817"/>
    </source>
</evidence>
<keyword evidence="3" id="KW-1185">Reference proteome</keyword>
<evidence type="ECO:0000313" key="2">
    <source>
        <dbReference type="EMBL" id="OLQ12709.1"/>
    </source>
</evidence>
<feature type="region of interest" description="Disordered" evidence="1">
    <location>
        <begin position="376"/>
        <end position="437"/>
    </location>
</feature>
<reference evidence="2 3" key="1">
    <citation type="submission" date="2016-02" db="EMBL/GenBank/DDBJ databases">
        <title>Genome analysis of coral dinoflagellate symbionts highlights evolutionary adaptations to a symbiotic lifestyle.</title>
        <authorList>
            <person name="Aranda M."/>
            <person name="Li Y."/>
            <person name="Liew Y.J."/>
            <person name="Baumgarten S."/>
            <person name="Simakov O."/>
            <person name="Wilson M."/>
            <person name="Piel J."/>
            <person name="Ashoor H."/>
            <person name="Bougouffa S."/>
            <person name="Bajic V.B."/>
            <person name="Ryu T."/>
            <person name="Ravasi T."/>
            <person name="Bayer T."/>
            <person name="Micklem G."/>
            <person name="Kim H."/>
            <person name="Bhak J."/>
            <person name="Lajeunesse T.C."/>
            <person name="Voolstra C.R."/>
        </authorList>
    </citation>
    <scope>NUCLEOTIDE SEQUENCE [LARGE SCALE GENOMIC DNA]</scope>
    <source>
        <strain evidence="2 3">CCMP2467</strain>
    </source>
</reference>
<organism evidence="2 3">
    <name type="scientific">Symbiodinium microadriaticum</name>
    <name type="common">Dinoflagellate</name>
    <name type="synonym">Zooxanthella microadriatica</name>
    <dbReference type="NCBI Taxonomy" id="2951"/>
    <lineage>
        <taxon>Eukaryota</taxon>
        <taxon>Sar</taxon>
        <taxon>Alveolata</taxon>
        <taxon>Dinophyceae</taxon>
        <taxon>Suessiales</taxon>
        <taxon>Symbiodiniaceae</taxon>
        <taxon>Symbiodinium</taxon>
    </lineage>
</organism>
<proteinExistence type="predicted"/>
<accession>A0A1Q9EZ70</accession>
<feature type="compositionally biased region" description="Basic and acidic residues" evidence="1">
    <location>
        <begin position="424"/>
        <end position="437"/>
    </location>
</feature>
<comment type="caution">
    <text evidence="2">The sequence shown here is derived from an EMBL/GenBank/DDBJ whole genome shotgun (WGS) entry which is preliminary data.</text>
</comment>
<dbReference type="Proteomes" id="UP000186817">
    <property type="component" value="Unassembled WGS sequence"/>
</dbReference>